<evidence type="ECO:0000256" key="5">
    <source>
        <dbReference type="ARBA" id="ARBA00022723"/>
    </source>
</evidence>
<evidence type="ECO:0000256" key="3">
    <source>
        <dbReference type="ARBA" id="ARBA00022694"/>
    </source>
</evidence>
<dbReference type="OrthoDB" id="527344at2759"/>
<keyword evidence="7" id="KW-0378">Hydrolase</keyword>
<keyword evidence="4" id="KW-0540">Nuclease</keyword>
<evidence type="ECO:0000256" key="8">
    <source>
        <dbReference type="ARBA" id="ARBA00022833"/>
    </source>
</evidence>
<name>A0A1V9Y5K8_ACHHY</name>
<dbReference type="GO" id="GO:0005634">
    <property type="term" value="C:nucleus"/>
    <property type="evidence" value="ECO:0007669"/>
    <property type="project" value="TreeGrafter"/>
</dbReference>
<comment type="subunit">
    <text evidence="2">Homodimer.</text>
</comment>
<protein>
    <submittedName>
        <fullName evidence="10">Uncharacterized protein</fullName>
    </submittedName>
</protein>
<sequence>MDITFLGTASAQPSPTRNHSSLAFRPDGSDVWLFDCGEGTQHQMINLMAEYAQRSLQAPGNTAIITSAPRMAKISRIFLTHLHGDHCFGLPGLLCTASSNASSNEADKTNPIHIYGPRGLKAYVRGILSHTQSRIGAGFVLHELLFPDDATSTNMDAHIDEVPGQDFRSMSLDGSCSPGAAYWMLQEGSSTKFEIIAAPIPHTVPTVGYLLREPALPGRLNIEAVNPVLQRNKAALGLRNPLSLLPQLKAGATLTMPDGTVLSPATCVGPTKPGRVVLLLGDTSDAVATSFVALTVNDEVDLVVHEATNACLPSDVASGTTAAEVEAQTRSHGHSTPDMAGAFAKAVGARRLVLNHFSSRYRGDGTDESMTIMESIRRLAADAFGRDDVVCARDFMQVAIAPRISPPATA</sequence>
<dbReference type="InterPro" id="IPR013471">
    <property type="entry name" value="RNase_Z/BN"/>
</dbReference>
<dbReference type="EMBL" id="JNBR01002845">
    <property type="protein sequence ID" value="OQR81003.1"/>
    <property type="molecule type" value="Genomic_DNA"/>
</dbReference>
<feature type="compositionally biased region" description="Polar residues" evidence="9">
    <location>
        <begin position="7"/>
        <end position="21"/>
    </location>
</feature>
<dbReference type="AlphaFoldDB" id="A0A1V9Y5K8"/>
<evidence type="ECO:0000256" key="1">
    <source>
        <dbReference type="ARBA" id="ARBA00001947"/>
    </source>
</evidence>
<comment type="caution">
    <text evidence="10">The sequence shown here is derived from an EMBL/GenBank/DDBJ whole genome shotgun (WGS) entry which is preliminary data.</text>
</comment>
<keyword evidence="3" id="KW-0819">tRNA processing</keyword>
<dbReference type="PANTHER" id="PTHR46018:SF2">
    <property type="entry name" value="ZINC PHOSPHODIESTERASE ELAC PROTEIN 1"/>
    <property type="match status" value="1"/>
</dbReference>
<dbReference type="HAMAP" id="MF_01818">
    <property type="entry name" value="RNase_Z_BN"/>
    <property type="match status" value="1"/>
</dbReference>
<evidence type="ECO:0000256" key="4">
    <source>
        <dbReference type="ARBA" id="ARBA00022722"/>
    </source>
</evidence>
<feature type="region of interest" description="Disordered" evidence="9">
    <location>
        <begin position="1"/>
        <end position="22"/>
    </location>
</feature>
<dbReference type="GO" id="GO:0046872">
    <property type="term" value="F:metal ion binding"/>
    <property type="evidence" value="ECO:0007669"/>
    <property type="project" value="UniProtKB-KW"/>
</dbReference>
<keyword evidence="6" id="KW-0255">Endonuclease</keyword>
<evidence type="ECO:0000256" key="2">
    <source>
        <dbReference type="ARBA" id="ARBA00011738"/>
    </source>
</evidence>
<evidence type="ECO:0000256" key="6">
    <source>
        <dbReference type="ARBA" id="ARBA00022759"/>
    </source>
</evidence>
<reference evidence="10 11" key="1">
    <citation type="journal article" date="2014" name="Genome Biol. Evol.">
        <title>The secreted proteins of Achlya hypogyna and Thraustotheca clavata identify the ancestral oomycete secretome and reveal gene acquisitions by horizontal gene transfer.</title>
        <authorList>
            <person name="Misner I."/>
            <person name="Blouin N."/>
            <person name="Leonard G."/>
            <person name="Richards T.A."/>
            <person name="Lane C.E."/>
        </authorList>
    </citation>
    <scope>NUCLEOTIDE SEQUENCE [LARGE SCALE GENOMIC DNA]</scope>
    <source>
        <strain evidence="10 11">ATCC 48635</strain>
    </source>
</reference>
<dbReference type="SUPFAM" id="SSF56281">
    <property type="entry name" value="Metallo-hydrolase/oxidoreductase"/>
    <property type="match status" value="1"/>
</dbReference>
<dbReference type="GO" id="GO:0042781">
    <property type="term" value="F:3'-tRNA processing endoribonuclease activity"/>
    <property type="evidence" value="ECO:0007669"/>
    <property type="project" value="TreeGrafter"/>
</dbReference>
<dbReference type="InterPro" id="IPR036866">
    <property type="entry name" value="RibonucZ/Hydroxyglut_hydro"/>
</dbReference>
<evidence type="ECO:0000256" key="7">
    <source>
        <dbReference type="ARBA" id="ARBA00022801"/>
    </source>
</evidence>
<gene>
    <name evidence="10" type="ORF">ACHHYP_20839</name>
</gene>
<evidence type="ECO:0000313" key="10">
    <source>
        <dbReference type="EMBL" id="OQR81003.1"/>
    </source>
</evidence>
<evidence type="ECO:0000256" key="9">
    <source>
        <dbReference type="SAM" id="MobiDB-lite"/>
    </source>
</evidence>
<dbReference type="Proteomes" id="UP000243579">
    <property type="component" value="Unassembled WGS sequence"/>
</dbReference>
<dbReference type="Gene3D" id="3.60.15.10">
    <property type="entry name" value="Ribonuclease Z/Hydroxyacylglutathione hydrolase-like"/>
    <property type="match status" value="1"/>
</dbReference>
<dbReference type="CDD" id="cd07717">
    <property type="entry name" value="RNaseZ_ZiPD-like_MBL-fold"/>
    <property type="match status" value="1"/>
</dbReference>
<dbReference type="PANTHER" id="PTHR46018">
    <property type="entry name" value="ZINC PHOSPHODIESTERASE ELAC PROTEIN 1"/>
    <property type="match status" value="1"/>
</dbReference>
<keyword evidence="5" id="KW-0479">Metal-binding</keyword>
<proteinExistence type="inferred from homology"/>
<dbReference type="STRING" id="1202772.A0A1V9Y5K8"/>
<evidence type="ECO:0000313" key="11">
    <source>
        <dbReference type="Proteomes" id="UP000243579"/>
    </source>
</evidence>
<organism evidence="10 11">
    <name type="scientific">Achlya hypogyna</name>
    <name type="common">Oomycete</name>
    <name type="synonym">Protoachlya hypogyna</name>
    <dbReference type="NCBI Taxonomy" id="1202772"/>
    <lineage>
        <taxon>Eukaryota</taxon>
        <taxon>Sar</taxon>
        <taxon>Stramenopiles</taxon>
        <taxon>Oomycota</taxon>
        <taxon>Saprolegniomycetes</taxon>
        <taxon>Saprolegniales</taxon>
        <taxon>Achlyaceae</taxon>
        <taxon>Achlya</taxon>
    </lineage>
</organism>
<keyword evidence="8" id="KW-0862">Zinc</keyword>
<comment type="cofactor">
    <cofactor evidence="1">
        <name>Zn(2+)</name>
        <dbReference type="ChEBI" id="CHEBI:29105"/>
    </cofactor>
</comment>
<accession>A0A1V9Y5K8</accession>
<keyword evidence="11" id="KW-1185">Reference proteome</keyword>